<organism evidence="3 4">
    <name type="scientific">Youxingia wuxianensis</name>
    <dbReference type="NCBI Taxonomy" id="2763678"/>
    <lineage>
        <taxon>Bacteria</taxon>
        <taxon>Bacillati</taxon>
        <taxon>Bacillota</taxon>
        <taxon>Clostridia</taxon>
        <taxon>Eubacteriales</taxon>
        <taxon>Oscillospiraceae</taxon>
        <taxon>Youxingia</taxon>
    </lineage>
</organism>
<evidence type="ECO:0000313" key="3">
    <source>
        <dbReference type="EMBL" id="MBC8585028.1"/>
    </source>
</evidence>
<dbReference type="SUPFAM" id="SSF51445">
    <property type="entry name" value="(Trans)glycosidases"/>
    <property type="match status" value="1"/>
</dbReference>
<dbReference type="PANTHER" id="PTHR30404">
    <property type="entry name" value="N-ACETYLMURAMOYL-L-ALANINE AMIDASE"/>
    <property type="match status" value="1"/>
</dbReference>
<dbReference type="Proteomes" id="UP000623678">
    <property type="component" value="Unassembled WGS sequence"/>
</dbReference>
<reference evidence="3" key="1">
    <citation type="submission" date="2020-08" db="EMBL/GenBank/DDBJ databases">
        <title>Genome public.</title>
        <authorList>
            <person name="Liu C."/>
            <person name="Sun Q."/>
        </authorList>
    </citation>
    <scope>NUCLEOTIDE SEQUENCE</scope>
    <source>
        <strain evidence="3">NSJ-64</strain>
    </source>
</reference>
<dbReference type="CDD" id="cd02696">
    <property type="entry name" value="MurNAc-LAA"/>
    <property type="match status" value="1"/>
</dbReference>
<dbReference type="Pfam" id="PF01520">
    <property type="entry name" value="Amidase_3"/>
    <property type="match status" value="1"/>
</dbReference>
<feature type="domain" description="MurNAc-LAA" evidence="2">
    <location>
        <begin position="824"/>
        <end position="936"/>
    </location>
</feature>
<keyword evidence="1" id="KW-0812">Transmembrane</keyword>
<comment type="caution">
    <text evidence="3">The sequence shown here is derived from an EMBL/GenBank/DDBJ whole genome shotgun (WGS) entry which is preliminary data.</text>
</comment>
<dbReference type="PANTHER" id="PTHR30404:SF7">
    <property type="entry name" value="CELL WALL AMIDASE LYTH-RELATED"/>
    <property type="match status" value="1"/>
</dbReference>
<dbReference type="GO" id="GO:0030288">
    <property type="term" value="C:outer membrane-bounded periplasmic space"/>
    <property type="evidence" value="ECO:0007669"/>
    <property type="project" value="TreeGrafter"/>
</dbReference>
<evidence type="ECO:0000256" key="1">
    <source>
        <dbReference type="SAM" id="Phobius"/>
    </source>
</evidence>
<name>A0A926IHU2_9FIRM</name>
<dbReference type="AlphaFoldDB" id="A0A926IHU2"/>
<dbReference type="InterPro" id="IPR050695">
    <property type="entry name" value="N-acetylmuramoyl_amidase_3"/>
</dbReference>
<evidence type="ECO:0000313" key="4">
    <source>
        <dbReference type="Proteomes" id="UP000623678"/>
    </source>
</evidence>
<dbReference type="InterPro" id="IPR017853">
    <property type="entry name" value="GH"/>
</dbReference>
<dbReference type="GO" id="GO:0008745">
    <property type="term" value="F:N-acetylmuramoyl-L-alanine amidase activity"/>
    <property type="evidence" value="ECO:0007669"/>
    <property type="project" value="InterPro"/>
</dbReference>
<dbReference type="Gene3D" id="3.20.20.80">
    <property type="entry name" value="Glycosidases"/>
    <property type="match status" value="1"/>
</dbReference>
<keyword evidence="1" id="KW-0472">Membrane</keyword>
<feature type="transmembrane region" description="Helical" evidence="1">
    <location>
        <begin position="12"/>
        <end position="32"/>
    </location>
</feature>
<dbReference type="Gene3D" id="3.40.630.40">
    <property type="entry name" value="Zn-dependent exopeptidases"/>
    <property type="match status" value="1"/>
</dbReference>
<dbReference type="EMBL" id="JACRTD010000003">
    <property type="protein sequence ID" value="MBC8585028.1"/>
    <property type="molecule type" value="Genomic_DNA"/>
</dbReference>
<dbReference type="GO" id="GO:0009253">
    <property type="term" value="P:peptidoglycan catabolic process"/>
    <property type="evidence" value="ECO:0007669"/>
    <property type="project" value="InterPro"/>
</dbReference>
<keyword evidence="4" id="KW-1185">Reference proteome</keyword>
<proteinExistence type="predicted"/>
<accession>A0A926IHU2</accession>
<evidence type="ECO:0000259" key="2">
    <source>
        <dbReference type="SMART" id="SM00646"/>
    </source>
</evidence>
<dbReference type="SUPFAM" id="SSF53187">
    <property type="entry name" value="Zn-dependent exopeptidases"/>
    <property type="match status" value="1"/>
</dbReference>
<dbReference type="SMART" id="SM00646">
    <property type="entry name" value="Ami_3"/>
    <property type="match status" value="1"/>
</dbReference>
<dbReference type="RefSeq" id="WP_262394809.1">
    <property type="nucleotide sequence ID" value="NZ_JACRTD010000003.1"/>
</dbReference>
<dbReference type="InterPro" id="IPR002508">
    <property type="entry name" value="MurNAc-LAA_cat"/>
</dbReference>
<dbReference type="Pfam" id="PF02638">
    <property type="entry name" value="GHL10"/>
    <property type="match status" value="1"/>
</dbReference>
<keyword evidence="1" id="KW-1133">Transmembrane helix</keyword>
<dbReference type="InterPro" id="IPR003790">
    <property type="entry name" value="GHL10"/>
</dbReference>
<sequence length="940" mass="101677">MYLRKNHSSVITKVLVLCLIVIALIITVFMGFELLGGGFSLPKSAPAEVPALEGDLRAMTVRTQNNADFPSSSSLTSDELKSELDQIVTFAATYGYNAIFFEAVPQCDAFYKSSLLPVSRFWQDGEAKHSFFDSFDPLEYLTNAASEIGIQVYAAIDPLDVAASTLSAEQLKNQLDGKSPAIKNPEWLINNGNGCYLDPENAEVQAFIGEIAKELTEGYNIAGVVLSGVDTKLYASIPNYSQCIENISLQIKENMSTPQVQRSGIILNTVPQIDVTGAIQSGNVDFAVLAAPGDTSDTQVYSQQLHEWSQFCSQGGVLFYPLFGSQDETAFEHTIERDAALAKDNGASGLVISNYSSLNTEARTSAYLLAASFQESDNSLEIDLTYPTDFEITRPSEQLITSYETYYITGTSDPSQPVMYQGEELESQTSTGLWGVQVQVPLGTNTYTFIQGGVTKTATIIRNQPTATYLNVISKYNLYPSSPELVLPGKELKVSCTAPYGGTVSASIGGLSVQLQPVTSAQSGVATTHQATIDLSSLAQTGQVKNLGPVTFSLNYNGMNNTQDSSGEVYLAGEGATPVAQMKFYTPVRSTMEQKGVYLTVLKPECVDYITENVDQEEGYYKLSCGGYVTKDSINILEGDNSAVNTISAISTMPSEKGDKIKLTGSARPAFSGQLDSSKLVLTLYNIAGFENMNMGMLEPKLCSSIEPVINEDGSVTLTFHFNEGVSINGFNVDFEGKDTIIYLKEKPKLQVDTAAPLTGITVVLDPGHGGEDPGALGVPSITGPTEKVLNLADALATQKRLQALGATVYITQQDETMTLNDRMAFTEKYDADVFISMHHNSLVESTNATDIGGIEVYYYNDQSGPFAQDIGDLLCAQTGRALRFTEQTYYRVTMLYSCPAVLVESGYITSPSEYENLADPNSMTAYAYAITDAVLKLFA</sequence>
<gene>
    <name evidence="3" type="ORF">H8705_05465</name>
</gene>
<protein>
    <submittedName>
        <fullName evidence="3">N-acetylmuramoyl-L-alanine amidase</fullName>
    </submittedName>
</protein>